<dbReference type="PANTHER" id="PTHR19877:SF13">
    <property type="entry name" value="SERINE-THREONINE KINASE RECEPTOR-ASSOCIATED PROTEIN"/>
    <property type="match status" value="1"/>
</dbReference>
<dbReference type="EMBL" id="CH933808">
    <property type="protein sequence ID" value="EDW10673.2"/>
    <property type="molecule type" value="Genomic_DNA"/>
</dbReference>
<dbReference type="InterPro" id="IPR036322">
    <property type="entry name" value="WD40_repeat_dom_sf"/>
</dbReference>
<organism evidence="9 10">
    <name type="scientific">Drosophila mojavensis</name>
    <name type="common">Fruit fly</name>
    <dbReference type="NCBI Taxonomy" id="7230"/>
    <lineage>
        <taxon>Eukaryota</taxon>
        <taxon>Metazoa</taxon>
        <taxon>Ecdysozoa</taxon>
        <taxon>Arthropoda</taxon>
        <taxon>Hexapoda</taxon>
        <taxon>Insecta</taxon>
        <taxon>Pterygota</taxon>
        <taxon>Neoptera</taxon>
        <taxon>Endopterygota</taxon>
        <taxon>Diptera</taxon>
        <taxon>Brachycera</taxon>
        <taxon>Muscomorpha</taxon>
        <taxon>Ephydroidea</taxon>
        <taxon>Drosophilidae</taxon>
        <taxon>Drosophila</taxon>
    </lineage>
</organism>
<keyword evidence="2" id="KW-0507">mRNA processing</keyword>
<feature type="repeat" description="WD" evidence="7">
    <location>
        <begin position="150"/>
        <end position="191"/>
    </location>
</feature>
<dbReference type="KEGG" id="dmo:Dmoj_GI18425"/>
<proteinExistence type="inferred from homology"/>
<protein>
    <recommendedName>
        <fullName evidence="6">Serine-threonine kinase receptor-associated protein</fullName>
    </recommendedName>
</protein>
<feature type="compositionally biased region" description="Acidic residues" evidence="8">
    <location>
        <begin position="323"/>
        <end position="349"/>
    </location>
</feature>
<dbReference type="OrthoDB" id="200206at2759"/>
<evidence type="ECO:0000256" key="5">
    <source>
        <dbReference type="ARBA" id="ARBA00038394"/>
    </source>
</evidence>
<reference evidence="9 10" key="1">
    <citation type="journal article" date="2007" name="Nature">
        <title>Evolution of genes and genomes on the Drosophila phylogeny.</title>
        <authorList>
            <consortium name="Drosophila 12 Genomes Consortium"/>
            <person name="Clark A.G."/>
            <person name="Eisen M.B."/>
            <person name="Smith D.R."/>
            <person name="Bergman C.M."/>
            <person name="Oliver B."/>
            <person name="Markow T.A."/>
            <person name="Kaufman T.C."/>
            <person name="Kellis M."/>
            <person name="Gelbart W."/>
            <person name="Iyer V.N."/>
            <person name="Pollard D.A."/>
            <person name="Sackton T.B."/>
            <person name="Larracuente A.M."/>
            <person name="Singh N.D."/>
            <person name="Abad J.P."/>
            <person name="Abt D.N."/>
            <person name="Adryan B."/>
            <person name="Aguade M."/>
            <person name="Akashi H."/>
            <person name="Anderson W.W."/>
            <person name="Aquadro C.F."/>
            <person name="Ardell D.H."/>
            <person name="Arguello R."/>
            <person name="Artieri C.G."/>
            <person name="Barbash D.A."/>
            <person name="Barker D."/>
            <person name="Barsanti P."/>
            <person name="Batterham P."/>
            <person name="Batzoglou S."/>
            <person name="Begun D."/>
            <person name="Bhutkar A."/>
            <person name="Blanco E."/>
            <person name="Bosak S.A."/>
            <person name="Bradley R.K."/>
            <person name="Brand A.D."/>
            <person name="Brent M.R."/>
            <person name="Brooks A.N."/>
            <person name="Brown R.H."/>
            <person name="Butlin R.K."/>
            <person name="Caggese C."/>
            <person name="Calvi B.R."/>
            <person name="Bernardo de Carvalho A."/>
            <person name="Caspi A."/>
            <person name="Castrezana S."/>
            <person name="Celniker S.E."/>
            <person name="Chang J.L."/>
            <person name="Chapple C."/>
            <person name="Chatterji S."/>
            <person name="Chinwalla A."/>
            <person name="Civetta A."/>
            <person name="Clifton S.W."/>
            <person name="Comeron J.M."/>
            <person name="Costello J.C."/>
            <person name="Coyne J.A."/>
            <person name="Daub J."/>
            <person name="David R.G."/>
            <person name="Delcher A.L."/>
            <person name="Delehaunty K."/>
            <person name="Do C.B."/>
            <person name="Ebling H."/>
            <person name="Edwards K."/>
            <person name="Eickbush T."/>
            <person name="Evans J.D."/>
            <person name="Filipski A."/>
            <person name="Findeiss S."/>
            <person name="Freyhult E."/>
            <person name="Fulton L."/>
            <person name="Fulton R."/>
            <person name="Garcia A.C."/>
            <person name="Gardiner A."/>
            <person name="Garfield D.A."/>
            <person name="Garvin B.E."/>
            <person name="Gibson G."/>
            <person name="Gilbert D."/>
            <person name="Gnerre S."/>
            <person name="Godfrey J."/>
            <person name="Good R."/>
            <person name="Gotea V."/>
            <person name="Gravely B."/>
            <person name="Greenberg A.J."/>
            <person name="Griffiths-Jones S."/>
            <person name="Gross S."/>
            <person name="Guigo R."/>
            <person name="Gustafson E.A."/>
            <person name="Haerty W."/>
            <person name="Hahn M.W."/>
            <person name="Halligan D.L."/>
            <person name="Halpern A.L."/>
            <person name="Halter G.M."/>
            <person name="Han M.V."/>
            <person name="Heger A."/>
            <person name="Hillier L."/>
            <person name="Hinrichs A.S."/>
            <person name="Holmes I."/>
            <person name="Hoskins R.A."/>
            <person name="Hubisz M.J."/>
            <person name="Hultmark D."/>
            <person name="Huntley M.A."/>
            <person name="Jaffe D.B."/>
            <person name="Jagadeeshan S."/>
            <person name="Jeck W.R."/>
            <person name="Johnson J."/>
            <person name="Jones C.D."/>
            <person name="Jordan W.C."/>
            <person name="Karpen G.H."/>
            <person name="Kataoka E."/>
            <person name="Keightley P.D."/>
            <person name="Kheradpour P."/>
            <person name="Kirkness E.F."/>
            <person name="Koerich L.B."/>
            <person name="Kristiansen K."/>
            <person name="Kudrna D."/>
            <person name="Kulathinal R.J."/>
            <person name="Kumar S."/>
            <person name="Kwok R."/>
            <person name="Lander E."/>
            <person name="Langley C.H."/>
            <person name="Lapoint R."/>
            <person name="Lazzaro B.P."/>
            <person name="Lee S.J."/>
            <person name="Levesque L."/>
            <person name="Li R."/>
            <person name="Lin C.F."/>
            <person name="Lin M.F."/>
            <person name="Lindblad-Toh K."/>
            <person name="Llopart A."/>
            <person name="Long M."/>
            <person name="Low L."/>
            <person name="Lozovsky E."/>
            <person name="Lu J."/>
            <person name="Luo M."/>
            <person name="Machado C.A."/>
            <person name="Makalowski W."/>
            <person name="Marzo M."/>
            <person name="Matsuda M."/>
            <person name="Matzkin L."/>
            <person name="McAllister B."/>
            <person name="McBride C.S."/>
            <person name="McKernan B."/>
            <person name="McKernan K."/>
            <person name="Mendez-Lago M."/>
            <person name="Minx P."/>
            <person name="Mollenhauer M.U."/>
            <person name="Montooth K."/>
            <person name="Mount S.M."/>
            <person name="Mu X."/>
            <person name="Myers E."/>
            <person name="Negre B."/>
            <person name="Newfeld S."/>
            <person name="Nielsen R."/>
            <person name="Noor M.A."/>
            <person name="O'Grady P."/>
            <person name="Pachter L."/>
            <person name="Papaceit M."/>
            <person name="Parisi M.J."/>
            <person name="Parisi M."/>
            <person name="Parts L."/>
            <person name="Pedersen J.S."/>
            <person name="Pesole G."/>
            <person name="Phillippy A.M."/>
            <person name="Ponting C.P."/>
            <person name="Pop M."/>
            <person name="Porcelli D."/>
            <person name="Powell J.R."/>
            <person name="Prohaska S."/>
            <person name="Pruitt K."/>
            <person name="Puig M."/>
            <person name="Quesneville H."/>
            <person name="Ram K.R."/>
            <person name="Rand D."/>
            <person name="Rasmussen M.D."/>
            <person name="Reed L.K."/>
            <person name="Reenan R."/>
            <person name="Reily A."/>
            <person name="Remington K.A."/>
            <person name="Rieger T.T."/>
            <person name="Ritchie M.G."/>
            <person name="Robin C."/>
            <person name="Rogers Y.H."/>
            <person name="Rohde C."/>
            <person name="Rozas J."/>
            <person name="Rubenfield M.J."/>
            <person name="Ruiz A."/>
            <person name="Russo S."/>
            <person name="Salzberg S.L."/>
            <person name="Sanchez-Gracia A."/>
            <person name="Saranga D.J."/>
            <person name="Sato H."/>
            <person name="Schaeffer S.W."/>
            <person name="Schatz M.C."/>
            <person name="Schlenke T."/>
            <person name="Schwartz R."/>
            <person name="Segarra C."/>
            <person name="Singh R.S."/>
            <person name="Sirot L."/>
            <person name="Sirota M."/>
            <person name="Sisneros N.B."/>
            <person name="Smith C.D."/>
            <person name="Smith T.F."/>
            <person name="Spieth J."/>
            <person name="Stage D.E."/>
            <person name="Stark A."/>
            <person name="Stephan W."/>
            <person name="Strausberg R.L."/>
            <person name="Strempel S."/>
            <person name="Sturgill D."/>
            <person name="Sutton G."/>
            <person name="Sutton G.G."/>
            <person name="Tao W."/>
            <person name="Teichmann S."/>
            <person name="Tobari Y.N."/>
            <person name="Tomimura Y."/>
            <person name="Tsolas J.M."/>
            <person name="Valente V.L."/>
            <person name="Venter E."/>
            <person name="Venter J.C."/>
            <person name="Vicario S."/>
            <person name="Vieira F.G."/>
            <person name="Vilella A.J."/>
            <person name="Villasante A."/>
            <person name="Walenz B."/>
            <person name="Wang J."/>
            <person name="Wasserman M."/>
            <person name="Watts T."/>
            <person name="Wilson D."/>
            <person name="Wilson R.K."/>
            <person name="Wing R.A."/>
            <person name="Wolfner M.F."/>
            <person name="Wong A."/>
            <person name="Wong G.K."/>
            <person name="Wu C.I."/>
            <person name="Wu G."/>
            <person name="Yamamoto D."/>
            <person name="Yang H.P."/>
            <person name="Yang S.P."/>
            <person name="Yorke J.A."/>
            <person name="Yoshida K."/>
            <person name="Zdobnov E."/>
            <person name="Zhang P."/>
            <person name="Zhang Y."/>
            <person name="Zimin A.V."/>
            <person name="Baldwin J."/>
            <person name="Abdouelleil A."/>
            <person name="Abdulkadir J."/>
            <person name="Abebe A."/>
            <person name="Abera B."/>
            <person name="Abreu J."/>
            <person name="Acer S.C."/>
            <person name="Aftuck L."/>
            <person name="Alexander A."/>
            <person name="An P."/>
            <person name="Anderson E."/>
            <person name="Anderson S."/>
            <person name="Arachi H."/>
            <person name="Azer M."/>
            <person name="Bachantsang P."/>
            <person name="Barry A."/>
            <person name="Bayul T."/>
            <person name="Berlin A."/>
            <person name="Bessette D."/>
            <person name="Bloom T."/>
            <person name="Blye J."/>
            <person name="Boguslavskiy L."/>
            <person name="Bonnet C."/>
            <person name="Boukhgalter B."/>
            <person name="Bourzgui I."/>
            <person name="Brown A."/>
            <person name="Cahill P."/>
            <person name="Channer S."/>
            <person name="Cheshatsang Y."/>
            <person name="Chuda L."/>
            <person name="Citroen M."/>
            <person name="Collymore A."/>
            <person name="Cooke P."/>
            <person name="Costello M."/>
            <person name="D'Aco K."/>
            <person name="Daza R."/>
            <person name="De Haan G."/>
            <person name="DeGray S."/>
            <person name="DeMaso C."/>
            <person name="Dhargay N."/>
            <person name="Dooley K."/>
            <person name="Dooley E."/>
            <person name="Doricent M."/>
            <person name="Dorje P."/>
            <person name="Dorjee K."/>
            <person name="Dupes A."/>
            <person name="Elong R."/>
            <person name="Falk J."/>
            <person name="Farina A."/>
            <person name="Faro S."/>
            <person name="Ferguson D."/>
            <person name="Fisher S."/>
            <person name="Foley C.D."/>
            <person name="Franke A."/>
            <person name="Friedrich D."/>
            <person name="Gadbois L."/>
            <person name="Gearin G."/>
            <person name="Gearin C.R."/>
            <person name="Giannoukos G."/>
            <person name="Goode T."/>
            <person name="Graham J."/>
            <person name="Grandbois E."/>
            <person name="Grewal S."/>
            <person name="Gyaltsen K."/>
            <person name="Hafez N."/>
            <person name="Hagos B."/>
            <person name="Hall J."/>
            <person name="Henson C."/>
            <person name="Hollinger A."/>
            <person name="Honan T."/>
            <person name="Huard M.D."/>
            <person name="Hughes L."/>
            <person name="Hurhula B."/>
            <person name="Husby M.E."/>
            <person name="Kamat A."/>
            <person name="Kanga B."/>
            <person name="Kashin S."/>
            <person name="Khazanovich D."/>
            <person name="Kisner P."/>
            <person name="Lance K."/>
            <person name="Lara M."/>
            <person name="Lee W."/>
            <person name="Lennon N."/>
            <person name="Letendre F."/>
            <person name="LeVine R."/>
            <person name="Lipovsky A."/>
            <person name="Liu X."/>
            <person name="Liu J."/>
            <person name="Liu S."/>
            <person name="Lokyitsang T."/>
            <person name="Lokyitsang Y."/>
            <person name="Lubonja R."/>
            <person name="Lui A."/>
            <person name="MacDonald P."/>
            <person name="Magnisalis V."/>
            <person name="Maru K."/>
            <person name="Matthews C."/>
            <person name="McCusker W."/>
            <person name="McDonough S."/>
            <person name="Mehta T."/>
            <person name="Meldrim J."/>
            <person name="Meneus L."/>
            <person name="Mihai O."/>
            <person name="Mihalev A."/>
            <person name="Mihova T."/>
            <person name="Mittelman R."/>
            <person name="Mlenga V."/>
            <person name="Montmayeur A."/>
            <person name="Mulrain L."/>
            <person name="Navidi A."/>
            <person name="Naylor J."/>
            <person name="Negash T."/>
            <person name="Nguyen T."/>
            <person name="Nguyen N."/>
            <person name="Nicol R."/>
            <person name="Norbu C."/>
            <person name="Norbu N."/>
            <person name="Novod N."/>
            <person name="O'Neill B."/>
            <person name="Osman S."/>
            <person name="Markiewicz E."/>
            <person name="Oyono O.L."/>
            <person name="Patti C."/>
            <person name="Phunkhang P."/>
            <person name="Pierre F."/>
            <person name="Priest M."/>
            <person name="Raghuraman S."/>
            <person name="Rege F."/>
            <person name="Reyes R."/>
            <person name="Rise C."/>
            <person name="Rogov P."/>
            <person name="Ross K."/>
            <person name="Ryan E."/>
            <person name="Settipalli S."/>
            <person name="Shea T."/>
            <person name="Sherpa N."/>
            <person name="Shi L."/>
            <person name="Shih D."/>
            <person name="Sparrow T."/>
            <person name="Spaulding J."/>
            <person name="Stalker J."/>
            <person name="Stange-Thomann N."/>
            <person name="Stavropoulos S."/>
            <person name="Stone C."/>
            <person name="Strader C."/>
            <person name="Tesfaye S."/>
            <person name="Thomson T."/>
            <person name="Thoulutsang Y."/>
            <person name="Thoulutsang D."/>
            <person name="Topham K."/>
            <person name="Topping I."/>
            <person name="Tsamla T."/>
            <person name="Vassiliev H."/>
            <person name="Vo A."/>
            <person name="Wangchuk T."/>
            <person name="Wangdi T."/>
            <person name="Weiand M."/>
            <person name="Wilkinson J."/>
            <person name="Wilson A."/>
            <person name="Yadav S."/>
            <person name="Young G."/>
            <person name="Yu Q."/>
            <person name="Zembek L."/>
            <person name="Zhong D."/>
            <person name="Zimmer A."/>
            <person name="Zwirko Z."/>
            <person name="Jaffe D.B."/>
            <person name="Alvarez P."/>
            <person name="Brockman W."/>
            <person name="Butler J."/>
            <person name="Chin C."/>
            <person name="Gnerre S."/>
            <person name="Grabherr M."/>
            <person name="Kleber M."/>
            <person name="Mauceli E."/>
            <person name="MacCallum I."/>
        </authorList>
    </citation>
    <scope>NUCLEOTIDE SEQUENCE [LARGE SCALE GENOMIC DNA]</scope>
    <source>
        <strain evidence="10">Tucson 15081-1352.22</strain>
    </source>
</reference>
<evidence type="ECO:0000256" key="2">
    <source>
        <dbReference type="ARBA" id="ARBA00022664"/>
    </source>
</evidence>
<dbReference type="InterPro" id="IPR001680">
    <property type="entry name" value="WD40_rpt"/>
</dbReference>
<evidence type="ECO:0000256" key="3">
    <source>
        <dbReference type="ARBA" id="ARBA00022737"/>
    </source>
</evidence>
<keyword evidence="4" id="KW-0508">mRNA splicing</keyword>
<dbReference type="SMR" id="B4KTU7"/>
<evidence type="ECO:0000256" key="6">
    <source>
        <dbReference type="ARBA" id="ARBA00040390"/>
    </source>
</evidence>
<feature type="repeat" description="WD" evidence="7">
    <location>
        <begin position="59"/>
        <end position="100"/>
    </location>
</feature>
<keyword evidence="3" id="KW-0677">Repeat</keyword>
<dbReference type="HOGENOM" id="CLU_000288_57_6_1"/>
<dbReference type="Proteomes" id="UP000009192">
    <property type="component" value="Unassembled WGS sequence"/>
</dbReference>
<dbReference type="PANTHER" id="PTHR19877">
    <property type="entry name" value="EUKARYOTIC TRANSLATION INITIATION FACTOR 3 SUBUNIT I"/>
    <property type="match status" value="1"/>
</dbReference>
<dbReference type="AlphaFoldDB" id="B4KTU7"/>
<feature type="repeat" description="WD" evidence="7">
    <location>
        <begin position="273"/>
        <end position="305"/>
    </location>
</feature>
<dbReference type="GO" id="GO:0032797">
    <property type="term" value="C:SMN complex"/>
    <property type="evidence" value="ECO:0007669"/>
    <property type="project" value="TreeGrafter"/>
</dbReference>
<dbReference type="InterPro" id="IPR015943">
    <property type="entry name" value="WD40/YVTN_repeat-like_dom_sf"/>
</dbReference>
<dbReference type="PROSITE" id="PS50082">
    <property type="entry name" value="WD_REPEATS_2"/>
    <property type="match status" value="3"/>
</dbReference>
<evidence type="ECO:0000256" key="8">
    <source>
        <dbReference type="SAM" id="MobiDB-lite"/>
    </source>
</evidence>
<evidence type="ECO:0000256" key="1">
    <source>
        <dbReference type="ARBA" id="ARBA00022574"/>
    </source>
</evidence>
<keyword evidence="1 7" id="KW-0853">WD repeat</keyword>
<feature type="region of interest" description="Disordered" evidence="8">
    <location>
        <begin position="323"/>
        <end position="357"/>
    </location>
</feature>
<accession>B4KTU7</accession>
<dbReference type="GO" id="GO:0003723">
    <property type="term" value="F:RNA binding"/>
    <property type="evidence" value="ECO:0007669"/>
    <property type="project" value="TreeGrafter"/>
</dbReference>
<keyword evidence="10" id="KW-1185">Reference proteome</keyword>
<comment type="similarity">
    <text evidence="5">Belongs to the WD repeat STRAP family.</text>
</comment>
<evidence type="ECO:0000313" key="10">
    <source>
        <dbReference type="Proteomes" id="UP000009192"/>
    </source>
</evidence>
<dbReference type="SMART" id="SM00320">
    <property type="entry name" value="WD40"/>
    <property type="match status" value="5"/>
</dbReference>
<sequence length="357" mass="39626">MAKRFSNIQLPVSCVGHTSDVFQLAFSKVCESGYYLASACQDGQVMLRHGDTGDWVGTFEQGGEPILSVDINADATLLASGGDDCAARIWDAVDGKQLTKMMVNSTVRCVALSSKSEYLAVGCLDRKTGHSTDKVLYMYALEHPESPMSFVGQARGVRDVIFCRDDRAMLSSSHDRSIRLWDRISGKQVHSISLPHHAKSVELCADGRTVSIAYGHSTVFVDVDRFEVLQHHKLPVRLIGVSLHPERKTYVCAGSNRWIYKCDYATGEILETFNAHERHMHCIKYSPDGEVYASSAADGGLRLWQQTVGKKYALWDARILPIEEEDDEQGDADDDDGGDDYDDAEDEGCFFDISHIK</sequence>
<evidence type="ECO:0000256" key="7">
    <source>
        <dbReference type="PROSITE-ProRule" id="PRU00221"/>
    </source>
</evidence>
<evidence type="ECO:0000256" key="4">
    <source>
        <dbReference type="ARBA" id="ARBA00023187"/>
    </source>
</evidence>
<dbReference type="PRINTS" id="PR00320">
    <property type="entry name" value="GPROTEINBRPT"/>
</dbReference>
<dbReference type="Pfam" id="PF00400">
    <property type="entry name" value="WD40"/>
    <property type="match status" value="5"/>
</dbReference>
<name>B4KTU7_DROMO</name>
<gene>
    <name evidence="9" type="primary">Dmoj\GI18425</name>
    <name evidence="9" type="ORF">Dmoj_GI18425</name>
</gene>
<dbReference type="eggNOG" id="KOG0278">
    <property type="taxonomic scope" value="Eukaryota"/>
</dbReference>
<dbReference type="SUPFAM" id="SSF50978">
    <property type="entry name" value="WD40 repeat-like"/>
    <property type="match status" value="1"/>
</dbReference>
<dbReference type="InParanoid" id="B4KTU7"/>
<dbReference type="InterPro" id="IPR020472">
    <property type="entry name" value="WD40_PAC1"/>
</dbReference>
<evidence type="ECO:0000313" key="9">
    <source>
        <dbReference type="EMBL" id="EDW10673.2"/>
    </source>
</evidence>
<dbReference type="Gene3D" id="2.130.10.10">
    <property type="entry name" value="YVTN repeat-like/Quinoprotein amine dehydrogenase"/>
    <property type="match status" value="2"/>
</dbReference>
<dbReference type="GO" id="GO:0000387">
    <property type="term" value="P:spliceosomal snRNP assembly"/>
    <property type="evidence" value="ECO:0007669"/>
    <property type="project" value="TreeGrafter"/>
</dbReference>
<dbReference type="PROSITE" id="PS50294">
    <property type="entry name" value="WD_REPEATS_REGION"/>
    <property type="match status" value="2"/>
</dbReference>